<dbReference type="PANTHER" id="PTHR38664">
    <property type="entry name" value="SLR0058 PROTEIN"/>
    <property type="match status" value="1"/>
</dbReference>
<accession>A0A411YK73</accession>
<proteinExistence type="predicted"/>
<reference evidence="1 2" key="1">
    <citation type="submission" date="2019-01" db="EMBL/GenBank/DDBJ databases">
        <title>Egibacter rhizosphaerae EGI 80759T.</title>
        <authorList>
            <person name="Chen D.-D."/>
            <person name="Tian Y."/>
            <person name="Jiao J.-Y."/>
            <person name="Zhang X.-T."/>
            <person name="Zhang Y.-G."/>
            <person name="Zhang Y."/>
            <person name="Xiao M."/>
            <person name="Shu W.-S."/>
            <person name="Li W.-J."/>
        </authorList>
    </citation>
    <scope>NUCLEOTIDE SEQUENCE [LARGE SCALE GENOMIC DNA]</scope>
    <source>
        <strain evidence="1 2">EGI 80759</strain>
    </source>
</reference>
<organism evidence="1 2">
    <name type="scientific">Egibacter rhizosphaerae</name>
    <dbReference type="NCBI Taxonomy" id="1670831"/>
    <lineage>
        <taxon>Bacteria</taxon>
        <taxon>Bacillati</taxon>
        <taxon>Actinomycetota</taxon>
        <taxon>Nitriliruptoria</taxon>
        <taxon>Egibacterales</taxon>
        <taxon>Egibacteraceae</taxon>
        <taxon>Egibacter</taxon>
    </lineage>
</organism>
<protein>
    <recommendedName>
        <fullName evidence="3">Polyhydroxyalkanoate synthesis regulator</fullName>
    </recommendedName>
</protein>
<evidence type="ECO:0000313" key="2">
    <source>
        <dbReference type="Proteomes" id="UP000291469"/>
    </source>
</evidence>
<dbReference type="InterPro" id="IPR008769">
    <property type="entry name" value="PhaF_PhaI"/>
</dbReference>
<evidence type="ECO:0000313" key="1">
    <source>
        <dbReference type="EMBL" id="QBI21581.1"/>
    </source>
</evidence>
<dbReference type="Pfam" id="PF05597">
    <property type="entry name" value="Phasin"/>
    <property type="match status" value="1"/>
</dbReference>
<sequence length="115" mass="12367">MAGSPWGRYLDLAGGIVAVPRRTAEAVVQRLVQQGEVAAERAEHVVDDLLARSERNRGAIAEVVTAEVERVVDRLGLARQADLDRLERRVDALAREVDEARAAADRASPDGNAGS</sequence>
<dbReference type="Proteomes" id="UP000291469">
    <property type="component" value="Chromosome"/>
</dbReference>
<dbReference type="AlphaFoldDB" id="A0A411YK73"/>
<dbReference type="RefSeq" id="WP_131156573.1">
    <property type="nucleotide sequence ID" value="NZ_CP036402.1"/>
</dbReference>
<gene>
    <name evidence="1" type="ORF">ER308_19750</name>
</gene>
<evidence type="ECO:0008006" key="3">
    <source>
        <dbReference type="Google" id="ProtNLM"/>
    </source>
</evidence>
<dbReference type="PANTHER" id="PTHR38664:SF1">
    <property type="entry name" value="SLR0058 PROTEIN"/>
    <property type="match status" value="1"/>
</dbReference>
<dbReference type="EMBL" id="CP036402">
    <property type="protein sequence ID" value="QBI21581.1"/>
    <property type="molecule type" value="Genomic_DNA"/>
</dbReference>
<keyword evidence="2" id="KW-1185">Reference proteome</keyword>
<dbReference type="KEGG" id="erz:ER308_19750"/>
<name>A0A411YK73_9ACTN</name>